<sequence length="245" mass="28086">MKNILVTLFIFIGGIVVQAQNTIMIFEDKSVSVSSNRNSEESKYKNKLLKRACSGESAEVIVRFLSENTASISGGKKFSYKAPSFNASYYSADELPMQQQLFKGKQRRSRKRFAKKVITFMNAYTSSAKWTEILAAIVPISRNSNPNKQIFFFTDGIESSRFRQIDKHPLISDRDAKYAALVDVKNLRKKYQLPQKLSGVDKVEFVFPLDMGISEKKRTSQSFLEIYWRTVFAEFGVYNLKFKTP</sequence>
<comment type="caution">
    <text evidence="1">The sequence shown here is derived from an EMBL/GenBank/DDBJ whole genome shotgun (WGS) entry which is preliminary data.</text>
</comment>
<protein>
    <recommendedName>
        <fullName evidence="3">VWA domain-containing protein</fullName>
    </recommendedName>
</protein>
<gene>
    <name evidence="1" type="ORF">T190115A13A_160040</name>
</gene>
<reference evidence="1 2" key="1">
    <citation type="submission" date="2024-05" db="EMBL/GenBank/DDBJ databases">
        <authorList>
            <person name="Duchaud E."/>
        </authorList>
    </citation>
    <scope>NUCLEOTIDE SEQUENCE [LARGE SCALE GENOMIC DNA]</scope>
    <source>
        <strain evidence="1">Ena-SAMPLE-TAB-13-05-2024-13:56:06:370-140305</strain>
    </source>
</reference>
<evidence type="ECO:0000313" key="2">
    <source>
        <dbReference type="Proteomes" id="UP001497602"/>
    </source>
</evidence>
<proteinExistence type="predicted"/>
<evidence type="ECO:0008006" key="3">
    <source>
        <dbReference type="Google" id="ProtNLM"/>
    </source>
</evidence>
<organism evidence="1 2">
    <name type="scientific">Tenacibaculum vairaonense</name>
    <dbReference type="NCBI Taxonomy" id="3137860"/>
    <lineage>
        <taxon>Bacteria</taxon>
        <taxon>Pseudomonadati</taxon>
        <taxon>Bacteroidota</taxon>
        <taxon>Flavobacteriia</taxon>
        <taxon>Flavobacteriales</taxon>
        <taxon>Flavobacteriaceae</taxon>
        <taxon>Tenacibaculum</taxon>
    </lineage>
</organism>
<dbReference type="EMBL" id="CAXJRC010000007">
    <property type="protein sequence ID" value="CAL2105507.1"/>
    <property type="molecule type" value="Genomic_DNA"/>
</dbReference>
<keyword evidence="2" id="KW-1185">Reference proteome</keyword>
<evidence type="ECO:0000313" key="1">
    <source>
        <dbReference type="EMBL" id="CAL2105507.1"/>
    </source>
</evidence>
<dbReference type="Proteomes" id="UP001497602">
    <property type="component" value="Unassembled WGS sequence"/>
</dbReference>
<name>A0ABM9PIV1_9FLAO</name>
<accession>A0ABM9PIV1</accession>
<dbReference type="RefSeq" id="WP_348737331.1">
    <property type="nucleotide sequence ID" value="NZ_CAXJRC010000007.1"/>
</dbReference>